<gene>
    <name evidence="9 11" type="primary">trpD</name>
    <name evidence="11" type="ORF">IMZ28_04060</name>
</gene>
<dbReference type="Pfam" id="PF00591">
    <property type="entry name" value="Glycos_transf_3"/>
    <property type="match status" value="1"/>
</dbReference>
<reference evidence="11 12" key="1">
    <citation type="submission" date="2020-10" db="EMBL/GenBank/DDBJ databases">
        <title>The genome of sulfurovum sp.</title>
        <authorList>
            <person name="Xie S."/>
            <person name="Shao Z."/>
            <person name="Jiang L."/>
        </authorList>
    </citation>
    <scope>NUCLEOTIDE SEQUENCE [LARGE SCALE GENOMIC DNA]</scope>
    <source>
        <strain evidence="11 12">ST-419</strain>
    </source>
</reference>
<accession>A0A7M1S5F9</accession>
<dbReference type="Gene3D" id="3.40.1030.10">
    <property type="entry name" value="Nucleoside phosphorylase/phosphoribosyltransferase catalytic domain"/>
    <property type="match status" value="1"/>
</dbReference>
<dbReference type="KEGG" id="sinu:IMZ28_04060"/>
<comment type="cofactor">
    <cofactor evidence="9">
        <name>Mg(2+)</name>
        <dbReference type="ChEBI" id="CHEBI:18420"/>
    </cofactor>
    <text evidence="9">Binds 2 magnesium ions per monomer.</text>
</comment>
<feature type="binding site" evidence="9">
    <location>
        <position position="211"/>
    </location>
    <ligand>
        <name>Mg(2+)</name>
        <dbReference type="ChEBI" id="CHEBI:18420"/>
        <label>2</label>
    </ligand>
</feature>
<dbReference type="InterPro" id="IPR035902">
    <property type="entry name" value="Nuc_phospho_transferase"/>
</dbReference>
<comment type="similarity">
    <text evidence="9">Belongs to the anthranilate phosphoribosyltransferase family.</text>
</comment>
<dbReference type="Proteomes" id="UP000595074">
    <property type="component" value="Chromosome"/>
</dbReference>
<keyword evidence="3 9" id="KW-0328">Glycosyltransferase</keyword>
<evidence type="ECO:0000256" key="3">
    <source>
        <dbReference type="ARBA" id="ARBA00022676"/>
    </source>
</evidence>
<feature type="binding site" evidence="9">
    <location>
        <begin position="94"/>
        <end position="102"/>
    </location>
    <ligand>
        <name>5-phospho-alpha-D-ribose 1-diphosphate</name>
        <dbReference type="ChEBI" id="CHEBI:58017"/>
    </ligand>
</feature>
<keyword evidence="4 9" id="KW-0808">Transferase</keyword>
<comment type="function">
    <text evidence="9">Catalyzes the transfer of the phosphoribosyl group of 5-phosphorylribose-1-pyrophosphate (PRPP) to anthranilate to yield N-(5'-phosphoribosyl)-anthranilate (PRA).</text>
</comment>
<keyword evidence="5 9" id="KW-0822">Tryptophan biosynthesis</keyword>
<evidence type="ECO:0000256" key="1">
    <source>
        <dbReference type="ARBA" id="ARBA00004907"/>
    </source>
</evidence>
<proteinExistence type="inferred from homology"/>
<evidence type="ECO:0000256" key="7">
    <source>
        <dbReference type="ARBA" id="ARBA00052328"/>
    </source>
</evidence>
<dbReference type="EMBL" id="CP063164">
    <property type="protein sequence ID" value="QOR62653.1"/>
    <property type="molecule type" value="Genomic_DNA"/>
</dbReference>
<dbReference type="NCBIfam" id="TIGR01245">
    <property type="entry name" value="trpD"/>
    <property type="match status" value="1"/>
</dbReference>
<feature type="binding site" evidence="9">
    <location>
        <position position="106"/>
    </location>
    <ligand>
        <name>5-phospho-alpha-D-ribose 1-diphosphate</name>
        <dbReference type="ChEBI" id="CHEBI:58017"/>
    </ligand>
</feature>
<feature type="binding site" evidence="9">
    <location>
        <position position="212"/>
    </location>
    <ligand>
        <name>Mg(2+)</name>
        <dbReference type="ChEBI" id="CHEBI:18420"/>
        <label>1</label>
    </ligand>
</feature>
<feature type="binding site" evidence="9">
    <location>
        <position position="97"/>
    </location>
    <ligand>
        <name>anthranilate</name>
        <dbReference type="ChEBI" id="CHEBI:16567"/>
        <label>1</label>
    </ligand>
</feature>
<name>A0A7M1S5F9_9BACT</name>
<evidence type="ECO:0000256" key="6">
    <source>
        <dbReference type="ARBA" id="ARBA00023141"/>
    </source>
</evidence>
<dbReference type="UniPathway" id="UPA00035">
    <property type="reaction ID" value="UER00041"/>
</dbReference>
<feature type="binding site" evidence="9">
    <location>
        <begin position="76"/>
        <end position="79"/>
    </location>
    <ligand>
        <name>5-phospho-alpha-D-ribose 1-diphosphate</name>
        <dbReference type="ChEBI" id="CHEBI:58017"/>
    </ligand>
</feature>
<evidence type="ECO:0000256" key="8">
    <source>
        <dbReference type="ARBA" id="ARBA00061188"/>
    </source>
</evidence>
<feature type="domain" description="Glycosyl transferase family 3" evidence="10">
    <location>
        <begin position="59"/>
        <end position="311"/>
    </location>
</feature>
<dbReference type="EC" id="2.4.2.18" evidence="9"/>
<dbReference type="HAMAP" id="MF_00211">
    <property type="entry name" value="TrpD"/>
    <property type="match status" value="1"/>
</dbReference>
<dbReference type="GO" id="GO:0004048">
    <property type="term" value="F:anthranilate phosphoribosyltransferase activity"/>
    <property type="evidence" value="ECO:0007669"/>
    <property type="project" value="UniProtKB-UniRule"/>
</dbReference>
<dbReference type="SUPFAM" id="SSF52418">
    <property type="entry name" value="Nucleoside phosphorylase/phosphoribosyltransferase catalytic domain"/>
    <property type="match status" value="1"/>
</dbReference>
<sequence length="327" mass="35299">MNIKEQFERLFNNEMEETEARQFLIDLYEKGESGEDIAAAASVMREHSVKLPLSDELRAKAIDVVGTGGDRSGSFNISTTVSLLLASMGCVVAKHGNRSITSNSGSADVLEALGINLNLPVEAQIRMLEETGFAFIFAMNHHPAMKHIMPVRKSIEHRTIFNILGPLTNPAGAGKYLLGVFDPDFIKRMAEALLELDTERAFVVSSHDGMDEISLACSSSFAYVENGRILEGEIDPAAFGFSKAPKEEILGGDAQHNAQITREILSGVEQGPKRDIVLLNAAYALFADGSVRDIQEAVEKAKDAIASGKAAAHLQKVADVSQSLVIA</sequence>
<feature type="binding site" evidence="9">
    <location>
        <position position="66"/>
    </location>
    <ligand>
        <name>5-phospho-alpha-D-ribose 1-diphosphate</name>
        <dbReference type="ChEBI" id="CHEBI:58017"/>
    </ligand>
</feature>
<dbReference type="AlphaFoldDB" id="A0A7M1S5F9"/>
<keyword evidence="2 9" id="KW-0028">Amino-acid biosynthesis</keyword>
<dbReference type="InterPro" id="IPR000312">
    <property type="entry name" value="Glycosyl_Trfase_fam3"/>
</dbReference>
<dbReference type="FunFam" id="3.40.1030.10:FF:000002">
    <property type="entry name" value="Anthranilate phosphoribosyltransferase"/>
    <property type="match status" value="1"/>
</dbReference>
<feature type="binding site" evidence="9">
    <location>
        <begin position="69"/>
        <end position="70"/>
    </location>
    <ligand>
        <name>5-phospho-alpha-D-ribose 1-diphosphate</name>
        <dbReference type="ChEBI" id="CHEBI:58017"/>
    </ligand>
</feature>
<keyword evidence="12" id="KW-1185">Reference proteome</keyword>
<dbReference type="RefSeq" id="WP_197549471.1">
    <property type="nucleotide sequence ID" value="NZ_CP063164.1"/>
</dbReference>
<dbReference type="PANTHER" id="PTHR43285:SF2">
    <property type="entry name" value="ANTHRANILATE PHOSPHORIBOSYLTRANSFERASE"/>
    <property type="match status" value="1"/>
</dbReference>
<evidence type="ECO:0000256" key="4">
    <source>
        <dbReference type="ARBA" id="ARBA00022679"/>
    </source>
</evidence>
<keyword evidence="9" id="KW-0460">Magnesium</keyword>
<evidence type="ECO:0000256" key="5">
    <source>
        <dbReference type="ARBA" id="ARBA00022822"/>
    </source>
</evidence>
<keyword evidence="6 9" id="KW-0057">Aromatic amino acid biosynthesis</keyword>
<dbReference type="GO" id="GO:0005829">
    <property type="term" value="C:cytosol"/>
    <property type="evidence" value="ECO:0007669"/>
    <property type="project" value="TreeGrafter"/>
</dbReference>
<comment type="caution">
    <text evidence="9">Lacks conserved residue(s) required for the propagation of feature annotation.</text>
</comment>
<keyword evidence="9" id="KW-0479">Metal-binding</keyword>
<dbReference type="PANTHER" id="PTHR43285">
    <property type="entry name" value="ANTHRANILATE PHOSPHORIBOSYLTRANSFERASE"/>
    <property type="match status" value="1"/>
</dbReference>
<protein>
    <recommendedName>
        <fullName evidence="9">Anthranilate phosphoribosyltransferase</fullName>
        <ecNumber evidence="9">2.4.2.18</ecNumber>
    </recommendedName>
</protein>
<evidence type="ECO:0000313" key="11">
    <source>
        <dbReference type="EMBL" id="QOR62653.1"/>
    </source>
</evidence>
<evidence type="ECO:0000256" key="9">
    <source>
        <dbReference type="HAMAP-Rule" id="MF_00211"/>
    </source>
</evidence>
<organism evidence="11 12">
    <name type="scientific">Sulfurovum indicum</name>
    <dbReference type="NCBI Taxonomy" id="2779528"/>
    <lineage>
        <taxon>Bacteria</taxon>
        <taxon>Pseudomonadati</taxon>
        <taxon>Campylobacterota</taxon>
        <taxon>Epsilonproteobacteria</taxon>
        <taxon>Campylobacterales</taxon>
        <taxon>Sulfurovaceae</taxon>
        <taxon>Sulfurovum</taxon>
    </lineage>
</organism>
<feature type="binding site" evidence="9">
    <location>
        <position position="74"/>
    </location>
    <ligand>
        <name>5-phospho-alpha-D-ribose 1-diphosphate</name>
        <dbReference type="ChEBI" id="CHEBI:58017"/>
    </ligand>
</feature>
<evidence type="ECO:0000313" key="12">
    <source>
        <dbReference type="Proteomes" id="UP000595074"/>
    </source>
</evidence>
<evidence type="ECO:0000256" key="2">
    <source>
        <dbReference type="ARBA" id="ARBA00022605"/>
    </source>
</evidence>
<dbReference type="Gene3D" id="1.20.970.10">
    <property type="entry name" value="Transferase, Pyrimidine Nucleoside Phosphorylase, Chain C"/>
    <property type="match status" value="1"/>
</dbReference>
<feature type="binding site" evidence="9">
    <location>
        <position position="66"/>
    </location>
    <ligand>
        <name>anthranilate</name>
        <dbReference type="ChEBI" id="CHEBI:16567"/>
        <label>1</label>
    </ligand>
</feature>
<comment type="subunit">
    <text evidence="9">Homodimer.</text>
</comment>
<comment type="similarity">
    <text evidence="8">In the C-terminal section; belongs to the anthranilate phosphoribosyltransferase family.</text>
</comment>
<feature type="binding site" evidence="9">
    <location>
        <position position="212"/>
    </location>
    <ligand>
        <name>Mg(2+)</name>
        <dbReference type="ChEBI" id="CHEBI:18420"/>
        <label>2</label>
    </ligand>
</feature>
<dbReference type="GO" id="GO:0000287">
    <property type="term" value="F:magnesium ion binding"/>
    <property type="evidence" value="ECO:0007669"/>
    <property type="project" value="UniProtKB-UniRule"/>
</dbReference>
<comment type="pathway">
    <text evidence="1 9">Amino-acid biosynthesis; L-tryptophan biosynthesis; L-tryptophan from chorismate: step 2/5.</text>
</comment>
<comment type="catalytic activity">
    <reaction evidence="7 9">
        <text>N-(5-phospho-beta-D-ribosyl)anthranilate + diphosphate = 5-phospho-alpha-D-ribose 1-diphosphate + anthranilate</text>
        <dbReference type="Rhea" id="RHEA:11768"/>
        <dbReference type="ChEBI" id="CHEBI:16567"/>
        <dbReference type="ChEBI" id="CHEBI:18277"/>
        <dbReference type="ChEBI" id="CHEBI:33019"/>
        <dbReference type="ChEBI" id="CHEBI:58017"/>
        <dbReference type="EC" id="2.4.2.18"/>
    </reaction>
</comment>
<feature type="binding site" evidence="9">
    <location>
        <position position="152"/>
    </location>
    <ligand>
        <name>anthranilate</name>
        <dbReference type="ChEBI" id="CHEBI:16567"/>
        <label>2</label>
    </ligand>
</feature>
<dbReference type="InterPro" id="IPR005940">
    <property type="entry name" value="Anthranilate_Pribosyl_Tfrase"/>
</dbReference>
<feature type="binding site" evidence="9">
    <location>
        <position position="78"/>
    </location>
    <ligand>
        <name>Mg(2+)</name>
        <dbReference type="ChEBI" id="CHEBI:18420"/>
        <label>1</label>
    </ligand>
</feature>
<dbReference type="GO" id="GO:0000162">
    <property type="term" value="P:L-tryptophan biosynthetic process"/>
    <property type="evidence" value="ECO:0007669"/>
    <property type="project" value="UniProtKB-UniRule"/>
</dbReference>
<evidence type="ECO:0000259" key="10">
    <source>
        <dbReference type="Pfam" id="PF00591"/>
    </source>
</evidence>